<reference evidence="3 6" key="1">
    <citation type="submission" date="2016-09" db="EMBL/GenBank/DDBJ databases">
        <authorList>
            <consortium name="Pathogen Informatics"/>
        </authorList>
    </citation>
    <scope>NUCLEOTIDE SEQUENCE [LARGE SCALE GENOMIC DNA]</scope>
    <source>
        <strain evidence="3 6">82B</strain>
    </source>
</reference>
<dbReference type="EMBL" id="FMPG01000008">
    <property type="protein sequence ID" value="SCT12314.1"/>
    <property type="molecule type" value="Genomic_DNA"/>
</dbReference>
<keyword evidence="1" id="KW-1133">Transmembrane helix</keyword>
<proteinExistence type="predicted"/>
<dbReference type="Proteomes" id="UP000095768">
    <property type="component" value="Unassembled WGS sequence"/>
</dbReference>
<evidence type="ECO:0000313" key="5">
    <source>
        <dbReference type="Proteomes" id="UP000095412"/>
    </source>
</evidence>
<accession>A0A1D4NNS1</accession>
<dbReference type="EMBL" id="FMPI01000032">
    <property type="protein sequence ID" value="SCT50914.1"/>
    <property type="molecule type" value="Genomic_DNA"/>
</dbReference>
<dbReference type="Pfam" id="PF13240">
    <property type="entry name" value="Zn_Ribbon_1"/>
    <property type="match status" value="1"/>
</dbReference>
<organism evidence="3 6">
    <name type="scientific">Staphylococcus caeli</name>
    <dbReference type="NCBI Taxonomy" id="2201815"/>
    <lineage>
        <taxon>Bacteria</taxon>
        <taxon>Bacillati</taxon>
        <taxon>Bacillota</taxon>
        <taxon>Bacilli</taxon>
        <taxon>Bacillales</taxon>
        <taxon>Staphylococcaceae</taxon>
        <taxon>Staphylococcus</taxon>
    </lineage>
</organism>
<evidence type="ECO:0000259" key="2">
    <source>
        <dbReference type="Pfam" id="PF13240"/>
    </source>
</evidence>
<reference evidence="4 5" key="2">
    <citation type="submission" date="2016-09" db="EMBL/GenBank/DDBJ databases">
        <authorList>
            <consortium name="Pathogen Informatics"/>
            <person name="Sun Q."/>
            <person name="Inoue M."/>
        </authorList>
    </citation>
    <scope>NUCLEOTIDE SEQUENCE [LARGE SCALE GENOMIC DNA]</scope>
    <source>
        <strain evidence="4 5">82C</strain>
    </source>
</reference>
<dbReference type="PANTHER" id="PTHR40038:SF1">
    <property type="entry name" value="MEMBRANE-ASSOCIATED PROTEIN TCAA"/>
    <property type="match status" value="1"/>
</dbReference>
<name>A0A1D4NNS1_9STAP</name>
<dbReference type="InterPro" id="IPR026870">
    <property type="entry name" value="Zinc_ribbon_dom"/>
</dbReference>
<keyword evidence="5" id="KW-1185">Reference proteome</keyword>
<gene>
    <name evidence="3" type="ORF">SAMEA2297795_01819</name>
    <name evidence="4" type="ORF">SAMEA2297796_02535</name>
</gene>
<dbReference type="AlphaFoldDB" id="A0A1D4NNS1"/>
<evidence type="ECO:0000313" key="6">
    <source>
        <dbReference type="Proteomes" id="UP000095768"/>
    </source>
</evidence>
<feature type="domain" description="Zinc-ribbon" evidence="2">
    <location>
        <begin position="3"/>
        <end position="25"/>
    </location>
</feature>
<evidence type="ECO:0000313" key="3">
    <source>
        <dbReference type="EMBL" id="SCT12314.1"/>
    </source>
</evidence>
<sequence length="247" mass="28161">MKYCPNCGNKVENNQSFCNKCGEKLVNVDRKINHNKYYNSQLKNKNSRNEHRNRSNSKLWMIIISIVVFIIIVLALSVGGYYLYKNVVLGNGTINIFQKDNRANQDQQQSVINVLSDEFSENFMNEDNTGGYEGFNIGMSKDDIKEKFGEPNDIVYMGIGEVEKYHNIGIYYGIDGTVSSVYVLPEGVSVSEFKQFHGDPTVETENQLVYDDNPDNGFTILINIANGEIQSIENRYQVDEDSLNNMR</sequence>
<dbReference type="PANTHER" id="PTHR40038">
    <property type="entry name" value="MEMBRANE-ASSOCIATED PROTEIN TCAA"/>
    <property type="match status" value="1"/>
</dbReference>
<protein>
    <submittedName>
        <fullName evidence="3">Predicted membrane protein</fullName>
    </submittedName>
</protein>
<dbReference type="Proteomes" id="UP000095412">
    <property type="component" value="Unassembled WGS sequence"/>
</dbReference>
<keyword evidence="1" id="KW-0472">Membrane</keyword>
<dbReference type="OrthoDB" id="2295785at2"/>
<dbReference type="RefSeq" id="WP_069996651.1">
    <property type="nucleotide sequence ID" value="NZ_FMPG01000008.1"/>
</dbReference>
<evidence type="ECO:0000256" key="1">
    <source>
        <dbReference type="SAM" id="Phobius"/>
    </source>
</evidence>
<evidence type="ECO:0000313" key="4">
    <source>
        <dbReference type="EMBL" id="SCT50914.1"/>
    </source>
</evidence>
<feature type="transmembrane region" description="Helical" evidence="1">
    <location>
        <begin position="59"/>
        <end position="84"/>
    </location>
</feature>
<keyword evidence="1" id="KW-0812">Transmembrane</keyword>